<dbReference type="Proteomes" id="UP000031675">
    <property type="component" value="Unassembled WGS sequence"/>
</dbReference>
<dbReference type="EMBL" id="JROO01000005">
    <property type="protein sequence ID" value="KII00198.1"/>
    <property type="molecule type" value="Genomic_DNA"/>
</dbReference>
<sequence length="138" mass="14929">MFRYAVREVFRNSLHAYRHAQSLGALFLSRIDSAPNNTPFVHSNDVRSIVPMDEPKRADRPVVPAAADKPVMTETVPGYATGATLNLGVGAMQGSSRHPILRVETDLLPVEGVSLLLERMNRILAGALPAPSTGSKAR</sequence>
<evidence type="ECO:0000313" key="1">
    <source>
        <dbReference type="EMBL" id="KII00198.1"/>
    </source>
</evidence>
<gene>
    <name evidence="1" type="ORF">LP52_02435</name>
</gene>
<protein>
    <submittedName>
        <fullName evidence="1">Uncharacterized protein</fullName>
    </submittedName>
</protein>
<dbReference type="AlphaFoldDB" id="A0A0C2JTL1"/>
<comment type="caution">
    <text evidence="1">The sequence shown here is derived from an EMBL/GenBank/DDBJ whole genome shotgun (WGS) entry which is preliminary data.</text>
</comment>
<accession>A0A0C2JTL1</accession>
<keyword evidence="2" id="KW-1185">Reference proteome</keyword>
<name>A0A0C2JTL1_9ACTN</name>
<organism evidence="1 2">
    <name type="scientific">Streptomonospora alba</name>
    <dbReference type="NCBI Taxonomy" id="183763"/>
    <lineage>
        <taxon>Bacteria</taxon>
        <taxon>Bacillati</taxon>
        <taxon>Actinomycetota</taxon>
        <taxon>Actinomycetes</taxon>
        <taxon>Streptosporangiales</taxon>
        <taxon>Nocardiopsidaceae</taxon>
        <taxon>Streptomonospora</taxon>
    </lineage>
</organism>
<evidence type="ECO:0000313" key="2">
    <source>
        <dbReference type="Proteomes" id="UP000031675"/>
    </source>
</evidence>
<reference evidence="2" key="1">
    <citation type="journal article" date="2015" name="Chem. Biol.">
        <title>Structure, bioactivity, and resistance mechanism of streptomonomicin, an unusual lasso Peptide from an understudied halophilic actinomycete.</title>
        <authorList>
            <person name="Metelev M."/>
            <person name="Tietz J.I."/>
            <person name="Melby J.O."/>
            <person name="Blair P.M."/>
            <person name="Zhu L."/>
            <person name="Livnat I."/>
            <person name="Severinov K."/>
            <person name="Mitchell D.A."/>
        </authorList>
    </citation>
    <scope>NUCLEOTIDE SEQUENCE [LARGE SCALE GENOMIC DNA]</scope>
    <source>
        <strain evidence="2">YIM 90003</strain>
    </source>
</reference>
<proteinExistence type="predicted"/>